<evidence type="ECO:0000256" key="1">
    <source>
        <dbReference type="ARBA" id="ARBA00023015"/>
    </source>
</evidence>
<evidence type="ECO:0000259" key="4">
    <source>
        <dbReference type="PROSITE" id="PS50932"/>
    </source>
</evidence>
<dbReference type="PANTHER" id="PTHR30146">
    <property type="entry name" value="LACI-RELATED TRANSCRIPTIONAL REPRESSOR"/>
    <property type="match status" value="1"/>
</dbReference>
<sequence length="349" mass="37605">MTRKVSSARRPAVMADVARLAGVSHQTVSRVLNRHPSVSPATRTRVLAAIDELDYRPNSAARALVTKRSKVIGVVSFDSTLFGPASTLYGIEQAARRAGYFVSVTSVKDLDGDDVQDALERLTRQSVEGVVIIAPQQATVDALRDAPAGLPLVVVEGGDGGGHPVVCVDQAEGARLATRHLLNQGAPTVWHIAGPADWLEAQNRVRGWRAELRSAGAEEPELLRGDWSPASGYANGQLLAERSDVRAVFVANDQMALGVLRAFHERGVRVPTDVLVAGFDDIPESAYFTPPLTTVRQDFDAVGRRSIDLLLHQIASTSDPDATAVVPPELVIRQSTVGTPRNRRRRTLD</sequence>
<dbReference type="InterPro" id="IPR028082">
    <property type="entry name" value="Peripla_BP_I"/>
</dbReference>
<evidence type="ECO:0000256" key="2">
    <source>
        <dbReference type="ARBA" id="ARBA00023125"/>
    </source>
</evidence>
<keyword evidence="6" id="KW-1185">Reference proteome</keyword>
<accession>A0A2T0LZ77</accession>
<dbReference type="Gene3D" id="1.10.260.40">
    <property type="entry name" value="lambda repressor-like DNA-binding domains"/>
    <property type="match status" value="1"/>
</dbReference>
<keyword evidence="1" id="KW-0805">Transcription regulation</keyword>
<evidence type="ECO:0000313" key="6">
    <source>
        <dbReference type="Proteomes" id="UP000238362"/>
    </source>
</evidence>
<keyword evidence="3" id="KW-0804">Transcription</keyword>
<dbReference type="AlphaFoldDB" id="A0A2T0LZ77"/>
<keyword evidence="2" id="KW-0238">DNA-binding</keyword>
<dbReference type="GO" id="GO:0003700">
    <property type="term" value="F:DNA-binding transcription factor activity"/>
    <property type="evidence" value="ECO:0007669"/>
    <property type="project" value="TreeGrafter"/>
</dbReference>
<dbReference type="CDD" id="cd01392">
    <property type="entry name" value="HTH_LacI"/>
    <property type="match status" value="1"/>
</dbReference>
<dbReference type="InterPro" id="IPR010982">
    <property type="entry name" value="Lambda_DNA-bd_dom_sf"/>
</dbReference>
<evidence type="ECO:0000256" key="3">
    <source>
        <dbReference type="ARBA" id="ARBA00023163"/>
    </source>
</evidence>
<dbReference type="InterPro" id="IPR046335">
    <property type="entry name" value="LacI/GalR-like_sensor"/>
</dbReference>
<dbReference type="GO" id="GO:0000976">
    <property type="term" value="F:transcription cis-regulatory region binding"/>
    <property type="evidence" value="ECO:0007669"/>
    <property type="project" value="TreeGrafter"/>
</dbReference>
<organism evidence="5 6">
    <name type="scientific">Prauserella shujinwangii</name>
    <dbReference type="NCBI Taxonomy" id="1453103"/>
    <lineage>
        <taxon>Bacteria</taxon>
        <taxon>Bacillati</taxon>
        <taxon>Actinomycetota</taxon>
        <taxon>Actinomycetes</taxon>
        <taxon>Pseudonocardiales</taxon>
        <taxon>Pseudonocardiaceae</taxon>
        <taxon>Prauserella</taxon>
    </lineage>
</organism>
<name>A0A2T0LZ77_9PSEU</name>
<dbReference type="PROSITE" id="PS50932">
    <property type="entry name" value="HTH_LACI_2"/>
    <property type="match status" value="1"/>
</dbReference>
<comment type="caution">
    <text evidence="5">The sequence shown here is derived from an EMBL/GenBank/DDBJ whole genome shotgun (WGS) entry which is preliminary data.</text>
</comment>
<proteinExistence type="predicted"/>
<dbReference type="CDD" id="cd01574">
    <property type="entry name" value="PBP1_LacI"/>
    <property type="match status" value="1"/>
</dbReference>
<evidence type="ECO:0000313" key="5">
    <source>
        <dbReference type="EMBL" id="PRX49400.1"/>
    </source>
</evidence>
<dbReference type="PANTHER" id="PTHR30146:SF109">
    <property type="entry name" value="HTH-TYPE TRANSCRIPTIONAL REGULATOR GALS"/>
    <property type="match status" value="1"/>
</dbReference>
<dbReference type="InterPro" id="IPR000843">
    <property type="entry name" value="HTH_LacI"/>
</dbReference>
<dbReference type="PROSITE" id="PS00356">
    <property type="entry name" value="HTH_LACI_1"/>
    <property type="match status" value="1"/>
</dbReference>
<dbReference type="Proteomes" id="UP000238362">
    <property type="component" value="Unassembled WGS sequence"/>
</dbReference>
<protein>
    <submittedName>
        <fullName evidence="5">LacI family transcriptional regulator</fullName>
    </submittedName>
</protein>
<dbReference type="RefSeq" id="WP_106178062.1">
    <property type="nucleotide sequence ID" value="NZ_PVNH01000003.1"/>
</dbReference>
<feature type="domain" description="HTH lacI-type" evidence="4">
    <location>
        <begin position="12"/>
        <end position="66"/>
    </location>
</feature>
<dbReference type="SUPFAM" id="SSF53822">
    <property type="entry name" value="Periplasmic binding protein-like I"/>
    <property type="match status" value="1"/>
</dbReference>
<dbReference type="Gene3D" id="3.40.50.2300">
    <property type="match status" value="2"/>
</dbReference>
<dbReference type="SUPFAM" id="SSF47413">
    <property type="entry name" value="lambda repressor-like DNA-binding domains"/>
    <property type="match status" value="1"/>
</dbReference>
<dbReference type="SMART" id="SM00354">
    <property type="entry name" value="HTH_LACI"/>
    <property type="match status" value="1"/>
</dbReference>
<dbReference type="EMBL" id="PVNH01000003">
    <property type="protein sequence ID" value="PRX49400.1"/>
    <property type="molecule type" value="Genomic_DNA"/>
</dbReference>
<reference evidence="5 6" key="1">
    <citation type="submission" date="2018-03" db="EMBL/GenBank/DDBJ databases">
        <title>Genomic Encyclopedia of Type Strains, Phase III (KMG-III): the genomes of soil and plant-associated and newly described type strains.</title>
        <authorList>
            <person name="Whitman W."/>
        </authorList>
    </citation>
    <scope>NUCLEOTIDE SEQUENCE [LARGE SCALE GENOMIC DNA]</scope>
    <source>
        <strain evidence="5 6">CGMCC 4.7125</strain>
    </source>
</reference>
<gene>
    <name evidence="5" type="ORF">B0I33_103436</name>
</gene>
<dbReference type="Pfam" id="PF00356">
    <property type="entry name" value="LacI"/>
    <property type="match status" value="1"/>
</dbReference>
<dbReference type="Pfam" id="PF13377">
    <property type="entry name" value="Peripla_BP_3"/>
    <property type="match status" value="1"/>
</dbReference>
<dbReference type="OrthoDB" id="9785139at2"/>